<keyword evidence="2" id="KW-1185">Reference proteome</keyword>
<evidence type="ECO:0000313" key="1">
    <source>
        <dbReference type="EMBL" id="KAG5629710.1"/>
    </source>
</evidence>
<sequence>MVTIYKFKAIKEKHLTMIDQAIMESTLSCKSKLFKEGYYFSIKAVMKWWGHTKSIYHASILLC</sequence>
<accession>A0A9J6AYX3</accession>
<dbReference type="Proteomes" id="UP000824120">
    <property type="component" value="Chromosome 1"/>
</dbReference>
<evidence type="ECO:0000313" key="2">
    <source>
        <dbReference type="Proteomes" id="UP000824120"/>
    </source>
</evidence>
<reference evidence="1 2" key="1">
    <citation type="submission" date="2020-09" db="EMBL/GenBank/DDBJ databases">
        <title>De no assembly of potato wild relative species, Solanum commersonii.</title>
        <authorList>
            <person name="Cho K."/>
        </authorList>
    </citation>
    <scope>NUCLEOTIDE SEQUENCE [LARGE SCALE GENOMIC DNA]</scope>
    <source>
        <strain evidence="1">LZ3.2</strain>
        <tissue evidence="1">Leaf</tissue>
    </source>
</reference>
<gene>
    <name evidence="1" type="ORF">H5410_001427</name>
</gene>
<dbReference type="AlphaFoldDB" id="A0A9J6AYX3"/>
<dbReference type="EMBL" id="JACXVP010000001">
    <property type="protein sequence ID" value="KAG5629710.1"/>
    <property type="molecule type" value="Genomic_DNA"/>
</dbReference>
<name>A0A9J6AYX3_SOLCO</name>
<organism evidence="1 2">
    <name type="scientific">Solanum commersonii</name>
    <name type="common">Commerson's wild potato</name>
    <name type="synonym">Commerson's nightshade</name>
    <dbReference type="NCBI Taxonomy" id="4109"/>
    <lineage>
        <taxon>Eukaryota</taxon>
        <taxon>Viridiplantae</taxon>
        <taxon>Streptophyta</taxon>
        <taxon>Embryophyta</taxon>
        <taxon>Tracheophyta</taxon>
        <taxon>Spermatophyta</taxon>
        <taxon>Magnoliopsida</taxon>
        <taxon>eudicotyledons</taxon>
        <taxon>Gunneridae</taxon>
        <taxon>Pentapetalae</taxon>
        <taxon>asterids</taxon>
        <taxon>lamiids</taxon>
        <taxon>Solanales</taxon>
        <taxon>Solanaceae</taxon>
        <taxon>Solanoideae</taxon>
        <taxon>Solaneae</taxon>
        <taxon>Solanum</taxon>
    </lineage>
</organism>
<comment type="caution">
    <text evidence="1">The sequence shown here is derived from an EMBL/GenBank/DDBJ whole genome shotgun (WGS) entry which is preliminary data.</text>
</comment>
<protein>
    <submittedName>
        <fullName evidence="1">Uncharacterized protein</fullName>
    </submittedName>
</protein>
<proteinExistence type="predicted"/>